<name>A0ACC0UUW1_9HYPO</name>
<dbReference type="EMBL" id="CM047945">
    <property type="protein sequence ID" value="KAI9897935.1"/>
    <property type="molecule type" value="Genomic_DNA"/>
</dbReference>
<evidence type="ECO:0000313" key="1">
    <source>
        <dbReference type="EMBL" id="KAI9897935.1"/>
    </source>
</evidence>
<comment type="caution">
    <text evidence="1">The sequence shown here is derived from an EMBL/GenBank/DDBJ whole genome shotgun (WGS) entry which is preliminary data.</text>
</comment>
<keyword evidence="2" id="KW-1185">Reference proteome</keyword>
<reference evidence="1" key="1">
    <citation type="submission" date="2022-10" db="EMBL/GenBank/DDBJ databases">
        <title>Complete Genome of Trichothecium roseum strain YXFP-22015, a Plant Pathogen Isolated from Citrus.</title>
        <authorList>
            <person name="Wang Y."/>
            <person name="Zhu L."/>
        </authorList>
    </citation>
    <scope>NUCLEOTIDE SEQUENCE</scope>
    <source>
        <strain evidence="1">YXFP-22015</strain>
    </source>
</reference>
<accession>A0ACC0UUW1</accession>
<protein>
    <submittedName>
        <fullName evidence="1">Uncharacterized protein</fullName>
    </submittedName>
</protein>
<organism evidence="1 2">
    <name type="scientific">Trichothecium roseum</name>
    <dbReference type="NCBI Taxonomy" id="47278"/>
    <lineage>
        <taxon>Eukaryota</taxon>
        <taxon>Fungi</taxon>
        <taxon>Dikarya</taxon>
        <taxon>Ascomycota</taxon>
        <taxon>Pezizomycotina</taxon>
        <taxon>Sordariomycetes</taxon>
        <taxon>Hypocreomycetidae</taxon>
        <taxon>Hypocreales</taxon>
        <taxon>Hypocreales incertae sedis</taxon>
        <taxon>Trichothecium</taxon>
    </lineage>
</organism>
<sequence>MPAQQARAKGFTSVRKDPACGTCRKKCRKCDRTRPVCKRCTEKGLQCEGYPPRFQFTPFVPPGQDGEQERITEPADEPQHVAATTSLSNLAISPPLITTPDTNPGLPTPSTSIVSGNERRSNSPPTISAASNHSPISESIIQAYEPLLTHFEQDVAPCMIVVADGIDNPLREYVLPLAYRHDGVLQALLGLSACHVCHSGKETGRKIFTTALQHRVAALHSLGALLLREEVVGLDEFEEECVLAIVVLLLFHDICETGISSHGAHLNGVAFLCARIASSKKLSRAPKPSLAFFVATLSWLDLLRGFSGAEKLVYVPEVRDCVVETWTPGFHALVGCPAPIFHSIGKVLEAAKAYKAGTLPLEGFQDILDSAENFLRKWDVEDTTYPTAGKEWRLLASAFRHGCLLRIMRWPETFSIPCENEKIRASVGEILDICAAVPRDSTFYKRLLFPLFLAAADTKSAHQIHYADLCLDYIKVTTGFPSVGMTDVLEKVWDERREGTRGWTNVPWMEFTCRSGLDGRQHAYLFF</sequence>
<gene>
    <name evidence="1" type="ORF">N3K66_006295</name>
</gene>
<proteinExistence type="predicted"/>
<dbReference type="Proteomes" id="UP001163324">
    <property type="component" value="Chromosome 6"/>
</dbReference>
<evidence type="ECO:0000313" key="2">
    <source>
        <dbReference type="Proteomes" id="UP001163324"/>
    </source>
</evidence>